<evidence type="ECO:0000259" key="14">
    <source>
        <dbReference type="Pfam" id="PF02163"/>
    </source>
</evidence>
<evidence type="ECO:0000256" key="5">
    <source>
        <dbReference type="ARBA" id="ARBA00022670"/>
    </source>
</evidence>
<feature type="transmembrane region" description="Helical" evidence="13">
    <location>
        <begin position="103"/>
        <end position="124"/>
    </location>
</feature>
<dbReference type="InterPro" id="IPR008915">
    <property type="entry name" value="Peptidase_M50"/>
</dbReference>
<keyword evidence="9" id="KW-0862">Zinc</keyword>
<accession>A0A9D2JQM9</accession>
<dbReference type="GO" id="GO:0008237">
    <property type="term" value="F:metallopeptidase activity"/>
    <property type="evidence" value="ECO:0007669"/>
    <property type="project" value="UniProtKB-KW"/>
</dbReference>
<dbReference type="CDD" id="cd06158">
    <property type="entry name" value="S2P-M50_like_1"/>
    <property type="match status" value="1"/>
</dbReference>
<comment type="cofactor">
    <cofactor evidence="1">
        <name>Zn(2+)</name>
        <dbReference type="ChEBI" id="CHEBI:29105"/>
    </cofactor>
</comment>
<reference evidence="15" key="1">
    <citation type="journal article" date="2021" name="PeerJ">
        <title>Extensive microbial diversity within the chicken gut microbiome revealed by metagenomics and culture.</title>
        <authorList>
            <person name="Gilroy R."/>
            <person name="Ravi A."/>
            <person name="Getino M."/>
            <person name="Pursley I."/>
            <person name="Horton D.L."/>
            <person name="Alikhan N.F."/>
            <person name="Baker D."/>
            <person name="Gharbi K."/>
            <person name="Hall N."/>
            <person name="Watson M."/>
            <person name="Adriaenssens E.M."/>
            <person name="Foster-Nyarko E."/>
            <person name="Jarju S."/>
            <person name="Secka A."/>
            <person name="Antonio M."/>
            <person name="Oren A."/>
            <person name="Chaudhuri R.R."/>
            <person name="La Ragione R."/>
            <person name="Hildebrand F."/>
            <person name="Pallen M.J."/>
        </authorList>
    </citation>
    <scope>NUCLEOTIDE SEQUENCE</scope>
    <source>
        <strain evidence="15">CHK188-11489</strain>
    </source>
</reference>
<dbReference type="GO" id="GO:0005886">
    <property type="term" value="C:plasma membrane"/>
    <property type="evidence" value="ECO:0007669"/>
    <property type="project" value="UniProtKB-SubCell"/>
</dbReference>
<feature type="transmembrane region" description="Helical" evidence="13">
    <location>
        <begin position="130"/>
        <end position="154"/>
    </location>
</feature>
<comment type="subcellular location">
    <subcellularLocation>
        <location evidence="2">Cell membrane</location>
        <topology evidence="2">Multi-pass membrane protein</topology>
    </subcellularLocation>
</comment>
<evidence type="ECO:0000256" key="12">
    <source>
        <dbReference type="ARBA" id="ARBA00023136"/>
    </source>
</evidence>
<keyword evidence="7" id="KW-0479">Metal-binding</keyword>
<dbReference type="Pfam" id="PF02163">
    <property type="entry name" value="Peptidase_M50"/>
    <property type="match status" value="1"/>
</dbReference>
<protein>
    <submittedName>
        <fullName evidence="15">Site-2 protease family protein</fullName>
    </submittedName>
</protein>
<keyword evidence="8" id="KW-0378">Hydrolase</keyword>
<gene>
    <name evidence="15" type="ORF">H9724_06395</name>
</gene>
<dbReference type="InterPro" id="IPR052348">
    <property type="entry name" value="Metallopeptidase_M50B"/>
</dbReference>
<evidence type="ECO:0000256" key="10">
    <source>
        <dbReference type="ARBA" id="ARBA00022989"/>
    </source>
</evidence>
<keyword evidence="5 15" id="KW-0645">Protease</keyword>
<evidence type="ECO:0000256" key="3">
    <source>
        <dbReference type="ARBA" id="ARBA00007931"/>
    </source>
</evidence>
<evidence type="ECO:0000313" key="15">
    <source>
        <dbReference type="EMBL" id="HIZ62379.1"/>
    </source>
</evidence>
<dbReference type="Proteomes" id="UP000824105">
    <property type="component" value="Unassembled WGS sequence"/>
</dbReference>
<proteinExistence type="inferred from homology"/>
<evidence type="ECO:0000256" key="8">
    <source>
        <dbReference type="ARBA" id="ARBA00022801"/>
    </source>
</evidence>
<dbReference type="GO" id="GO:0046872">
    <property type="term" value="F:metal ion binding"/>
    <property type="evidence" value="ECO:0007669"/>
    <property type="project" value="UniProtKB-KW"/>
</dbReference>
<dbReference type="AlphaFoldDB" id="A0A9D2JQM9"/>
<comment type="caution">
    <text evidence="15">The sequence shown here is derived from an EMBL/GenBank/DDBJ whole genome shotgun (WGS) entry which is preliminary data.</text>
</comment>
<evidence type="ECO:0000256" key="1">
    <source>
        <dbReference type="ARBA" id="ARBA00001947"/>
    </source>
</evidence>
<evidence type="ECO:0000256" key="2">
    <source>
        <dbReference type="ARBA" id="ARBA00004651"/>
    </source>
</evidence>
<dbReference type="EMBL" id="DXBF01000054">
    <property type="protein sequence ID" value="HIZ62379.1"/>
    <property type="molecule type" value="Genomic_DNA"/>
</dbReference>
<evidence type="ECO:0000256" key="13">
    <source>
        <dbReference type="SAM" id="Phobius"/>
    </source>
</evidence>
<comment type="similarity">
    <text evidence="3">Belongs to the peptidase M50B family.</text>
</comment>
<evidence type="ECO:0000313" key="16">
    <source>
        <dbReference type="Proteomes" id="UP000824105"/>
    </source>
</evidence>
<keyword evidence="12 13" id="KW-0472">Membrane</keyword>
<reference evidence="15" key="2">
    <citation type="submission" date="2021-04" db="EMBL/GenBank/DDBJ databases">
        <authorList>
            <person name="Gilroy R."/>
        </authorList>
    </citation>
    <scope>NUCLEOTIDE SEQUENCE</scope>
    <source>
        <strain evidence="15">CHK188-11489</strain>
    </source>
</reference>
<evidence type="ECO:0000256" key="4">
    <source>
        <dbReference type="ARBA" id="ARBA00022475"/>
    </source>
</evidence>
<keyword evidence="4" id="KW-1003">Cell membrane</keyword>
<evidence type="ECO:0000256" key="9">
    <source>
        <dbReference type="ARBA" id="ARBA00022833"/>
    </source>
</evidence>
<dbReference type="PANTHER" id="PTHR35864">
    <property type="entry name" value="ZINC METALLOPROTEASE MJ0611-RELATED"/>
    <property type="match status" value="1"/>
</dbReference>
<dbReference type="PANTHER" id="PTHR35864:SF1">
    <property type="entry name" value="ZINC METALLOPROTEASE YWHC-RELATED"/>
    <property type="match status" value="1"/>
</dbReference>
<dbReference type="InterPro" id="IPR044537">
    <property type="entry name" value="Rip2-like"/>
</dbReference>
<evidence type="ECO:0000256" key="7">
    <source>
        <dbReference type="ARBA" id="ARBA00022723"/>
    </source>
</evidence>
<feature type="transmembrane region" description="Helical" evidence="13">
    <location>
        <begin position="184"/>
        <end position="205"/>
    </location>
</feature>
<feature type="transmembrane region" description="Helical" evidence="13">
    <location>
        <begin position="21"/>
        <end position="43"/>
    </location>
</feature>
<organism evidence="15 16">
    <name type="scientific">Candidatus Gemmiger avistercoris</name>
    <dbReference type="NCBI Taxonomy" id="2838606"/>
    <lineage>
        <taxon>Bacteria</taxon>
        <taxon>Bacillati</taxon>
        <taxon>Bacillota</taxon>
        <taxon>Clostridia</taxon>
        <taxon>Eubacteriales</taxon>
        <taxon>Gemmiger</taxon>
    </lineage>
</organism>
<keyword evidence="10 13" id="KW-1133">Transmembrane helix</keyword>
<evidence type="ECO:0000256" key="6">
    <source>
        <dbReference type="ARBA" id="ARBA00022692"/>
    </source>
</evidence>
<sequence length="224" mass="25111">MVHRLNGLLSPYQILRYLLRAVVVLVAIPFHEAAHALVSSWLGDDTAKRAGRLSLNPIRHFDPLGALCMLLGGVGWAKPVGIDPRNYKDPKLGMAISAAAGPLSNLLLAWGSMILYKIVLYSAAAQQSRLMAVLSLLLYDMIVMNLSLAVFNLLPIPPFDGSRIALLFLPRRLYFQAMRYERQIMLAVLLLVFLGALDAPLSLLVDLMWDRLVKWTGFVEMWWR</sequence>
<keyword evidence="6 13" id="KW-0812">Transmembrane</keyword>
<name>A0A9D2JQM9_9FIRM</name>
<dbReference type="GO" id="GO:0006508">
    <property type="term" value="P:proteolysis"/>
    <property type="evidence" value="ECO:0007669"/>
    <property type="project" value="UniProtKB-KW"/>
</dbReference>
<keyword evidence="11" id="KW-0482">Metalloprotease</keyword>
<evidence type="ECO:0000256" key="11">
    <source>
        <dbReference type="ARBA" id="ARBA00023049"/>
    </source>
</evidence>
<feature type="domain" description="Peptidase M50" evidence="14">
    <location>
        <begin position="133"/>
        <end position="191"/>
    </location>
</feature>